<dbReference type="InterPro" id="IPR000863">
    <property type="entry name" value="Sulfotransferase_dom"/>
</dbReference>
<comment type="subcellular location">
    <subcellularLocation>
        <location evidence="1">Cytoplasm</location>
    </subcellularLocation>
</comment>
<dbReference type="SUPFAM" id="SSF52540">
    <property type="entry name" value="P-loop containing nucleoside triphosphate hydrolases"/>
    <property type="match status" value="1"/>
</dbReference>
<evidence type="ECO:0000313" key="7">
    <source>
        <dbReference type="EMBL" id="KAJ1130954.1"/>
    </source>
</evidence>
<dbReference type="InterPro" id="IPR027417">
    <property type="entry name" value="P-loop_NTPase"/>
</dbReference>
<protein>
    <recommendedName>
        <fullName evidence="5">Sulfotransferase</fullName>
        <ecNumber evidence="5">2.8.2.-</ecNumber>
    </recommendedName>
</protein>
<dbReference type="GO" id="GO:0005737">
    <property type="term" value="C:cytoplasm"/>
    <property type="evidence" value="ECO:0007669"/>
    <property type="project" value="UniProtKB-SubCell"/>
</dbReference>
<name>A0AAV7PVK7_PLEWA</name>
<dbReference type="Proteomes" id="UP001066276">
    <property type="component" value="Chromosome 7"/>
</dbReference>
<keyword evidence="8" id="KW-1185">Reference proteome</keyword>
<reference evidence="7" key="1">
    <citation type="journal article" date="2022" name="bioRxiv">
        <title>Sequencing and chromosome-scale assembly of the giantPleurodeles waltlgenome.</title>
        <authorList>
            <person name="Brown T."/>
            <person name="Elewa A."/>
            <person name="Iarovenko S."/>
            <person name="Subramanian E."/>
            <person name="Araus A.J."/>
            <person name="Petzold A."/>
            <person name="Susuki M."/>
            <person name="Suzuki K.-i.T."/>
            <person name="Hayashi T."/>
            <person name="Toyoda A."/>
            <person name="Oliveira C."/>
            <person name="Osipova E."/>
            <person name="Leigh N.D."/>
            <person name="Simon A."/>
            <person name="Yun M.H."/>
        </authorList>
    </citation>
    <scope>NUCLEOTIDE SEQUENCE</scope>
    <source>
        <strain evidence="7">20211129_DDA</strain>
        <tissue evidence="7">Liver</tissue>
    </source>
</reference>
<comment type="similarity">
    <text evidence="2 5">Belongs to the sulfotransferase 1 family.</text>
</comment>
<keyword evidence="3" id="KW-0963">Cytoplasm</keyword>
<dbReference type="EC" id="2.8.2.-" evidence="5"/>
<feature type="domain" description="Sulfotransferase" evidence="6">
    <location>
        <begin position="1"/>
        <end position="230"/>
    </location>
</feature>
<keyword evidence="4 5" id="KW-0808">Transferase</keyword>
<accession>A0AAV7PVK7</accession>
<dbReference type="Pfam" id="PF00685">
    <property type="entry name" value="Sulfotransfer_1"/>
    <property type="match status" value="1"/>
</dbReference>
<dbReference type="GO" id="GO:0008146">
    <property type="term" value="F:sulfotransferase activity"/>
    <property type="evidence" value="ECO:0007669"/>
    <property type="project" value="InterPro"/>
</dbReference>
<evidence type="ECO:0000259" key="6">
    <source>
        <dbReference type="Pfam" id="PF00685"/>
    </source>
</evidence>
<comment type="caution">
    <text evidence="7">The sequence shown here is derived from an EMBL/GenBank/DDBJ whole genome shotgun (WGS) entry which is preliminary data.</text>
</comment>
<dbReference type="EMBL" id="JANPWB010000011">
    <property type="protein sequence ID" value="KAJ1130954.1"/>
    <property type="molecule type" value="Genomic_DNA"/>
</dbReference>
<proteinExistence type="inferred from homology"/>
<dbReference type="Gene3D" id="3.40.50.300">
    <property type="entry name" value="P-loop containing nucleotide triphosphate hydrolases"/>
    <property type="match status" value="1"/>
</dbReference>
<organism evidence="7 8">
    <name type="scientific">Pleurodeles waltl</name>
    <name type="common">Iberian ribbed newt</name>
    <dbReference type="NCBI Taxonomy" id="8319"/>
    <lineage>
        <taxon>Eukaryota</taxon>
        <taxon>Metazoa</taxon>
        <taxon>Chordata</taxon>
        <taxon>Craniata</taxon>
        <taxon>Vertebrata</taxon>
        <taxon>Euteleostomi</taxon>
        <taxon>Amphibia</taxon>
        <taxon>Batrachia</taxon>
        <taxon>Caudata</taxon>
        <taxon>Salamandroidea</taxon>
        <taxon>Salamandridae</taxon>
        <taxon>Pleurodelinae</taxon>
        <taxon>Pleurodeles</taxon>
    </lineage>
</organism>
<gene>
    <name evidence="7" type="ORF">NDU88_009298</name>
</gene>
<evidence type="ECO:0000256" key="1">
    <source>
        <dbReference type="ARBA" id="ARBA00004496"/>
    </source>
</evidence>
<evidence type="ECO:0000256" key="4">
    <source>
        <dbReference type="ARBA" id="ARBA00022679"/>
    </source>
</evidence>
<evidence type="ECO:0000256" key="2">
    <source>
        <dbReference type="ARBA" id="ARBA00005771"/>
    </source>
</evidence>
<dbReference type="PANTHER" id="PTHR11783">
    <property type="entry name" value="SULFOTRANSFERASE SULT"/>
    <property type="match status" value="1"/>
</dbReference>
<evidence type="ECO:0000256" key="3">
    <source>
        <dbReference type="ARBA" id="ARBA00022490"/>
    </source>
</evidence>
<sequence length="237" mass="27577">MIEILSLIHSKGDQTLVKSIPNWDRAPWIETTESLAKLKSHPRPRLITSHLPVQLFPKSFFSSKAKVIYTARNPKDMLVSLYYFAKMASMYDDPGSFEQFLDRFLNGADFLYGSWLDHVKGWMKLKDKPNFLFLTYEELQQDLRAGVVKVCKFLGKELDEKTIDLVVENALFRNMKDNKMANFSTLPPGLMDQEKSKFMRKGITGDWKNHFTVAQSENFDQVYQEKMKDLAAVFPWE</sequence>
<dbReference type="FunFam" id="3.40.50.300:FF:000433">
    <property type="entry name" value="Estrogen sulfotransferase"/>
    <property type="match status" value="1"/>
</dbReference>
<evidence type="ECO:0000313" key="8">
    <source>
        <dbReference type="Proteomes" id="UP001066276"/>
    </source>
</evidence>
<dbReference type="AlphaFoldDB" id="A0AAV7PVK7"/>
<evidence type="ECO:0000256" key="5">
    <source>
        <dbReference type="RuleBase" id="RU361155"/>
    </source>
</evidence>